<proteinExistence type="predicted"/>
<keyword evidence="2" id="KW-1185">Reference proteome</keyword>
<evidence type="ECO:0000313" key="1">
    <source>
        <dbReference type="EMBL" id="MDY0395249.1"/>
    </source>
</evidence>
<name>A0ABU5C7G5_9BACI</name>
<comment type="caution">
    <text evidence="1">The sequence shown here is derived from an EMBL/GenBank/DDBJ whole genome shotgun (WGS) entry which is preliminary data.</text>
</comment>
<dbReference type="Proteomes" id="UP001281447">
    <property type="component" value="Unassembled WGS sequence"/>
</dbReference>
<reference evidence="1 2" key="1">
    <citation type="submission" date="2023-10" db="EMBL/GenBank/DDBJ databases">
        <title>Virgibacillus halophilus 5B73C genome.</title>
        <authorList>
            <person name="Miliotis G."/>
            <person name="Sengupta P."/>
            <person name="Hameed A."/>
            <person name="Chuvochina M."/>
            <person name="Mcdonagh F."/>
            <person name="Simpson A.C."/>
            <person name="Singh N.K."/>
            <person name="Rekha P.D."/>
            <person name="Raman K."/>
            <person name="Hugenholtz P."/>
            <person name="Venkateswaran K."/>
        </authorList>
    </citation>
    <scope>NUCLEOTIDE SEQUENCE [LARGE SCALE GENOMIC DNA]</scope>
    <source>
        <strain evidence="1 2">5B73C</strain>
    </source>
</reference>
<protein>
    <recommendedName>
        <fullName evidence="3">AraC family transcriptional regulator</fullName>
    </recommendedName>
</protein>
<sequence>MQLLSVKKIFQTWHDASGTERFRCQMDFLNLLLSMIHSQEQDGMKSCLSIEEVKQFIGKHYMHHITVNQLADLTRLSCKYFAEVFKKKIWQNSDGICD</sequence>
<dbReference type="EMBL" id="JAWDIP010000003">
    <property type="protein sequence ID" value="MDY0395249.1"/>
    <property type="molecule type" value="Genomic_DNA"/>
</dbReference>
<organism evidence="1 2">
    <name type="scientific">Tigheibacillus halophilus</name>
    <dbReference type="NCBI Taxonomy" id="361280"/>
    <lineage>
        <taxon>Bacteria</taxon>
        <taxon>Bacillati</taxon>
        <taxon>Bacillota</taxon>
        <taxon>Bacilli</taxon>
        <taxon>Bacillales</taxon>
        <taxon>Bacillaceae</taxon>
        <taxon>Tigheibacillus</taxon>
    </lineage>
</organism>
<evidence type="ECO:0008006" key="3">
    <source>
        <dbReference type="Google" id="ProtNLM"/>
    </source>
</evidence>
<gene>
    <name evidence="1" type="ORF">RWE15_13505</name>
</gene>
<evidence type="ECO:0000313" key="2">
    <source>
        <dbReference type="Proteomes" id="UP001281447"/>
    </source>
</evidence>
<accession>A0ABU5C7G5</accession>
<dbReference type="Gene3D" id="1.10.10.60">
    <property type="entry name" value="Homeodomain-like"/>
    <property type="match status" value="1"/>
</dbReference>